<feature type="region of interest" description="Disordered" evidence="3">
    <location>
        <begin position="191"/>
        <end position="221"/>
    </location>
</feature>
<sequence>MLIFWKFVYVPYIILIASPSVYGSCEALCTYDVWMDWSCKCNNSTQKRIRNMCCPKGPTTREECASFCNLTLHWQEEAPCDKCNNGGVFDHHLGRCKCPPTFTGAFCCDPVHCNDNPCKHGTCNDTVSPFFCKCKPGYKGIVCNQEIEYTPAWFPYLEYSIISLVGILLLVVIACLSVKVVRAYGRSQKKKKDVKYQNKHGATNGRRSSKKNSIMPKSMDF</sequence>
<dbReference type="CDD" id="cd00054">
    <property type="entry name" value="EGF_CA"/>
    <property type="match status" value="1"/>
</dbReference>
<accession>A0A8B8EGF4</accession>
<dbReference type="PROSITE" id="PS50026">
    <property type="entry name" value="EGF_3"/>
    <property type="match status" value="1"/>
</dbReference>
<dbReference type="OrthoDB" id="430340at2759"/>
<keyword evidence="1 2" id="KW-1015">Disulfide bond</keyword>
<dbReference type="GeneID" id="111134169"/>
<comment type="caution">
    <text evidence="2">Lacks conserved residue(s) required for the propagation of feature annotation.</text>
</comment>
<evidence type="ECO:0000313" key="8">
    <source>
        <dbReference type="RefSeq" id="XP_022338716.1"/>
    </source>
</evidence>
<feature type="disulfide bond" evidence="2">
    <location>
        <begin position="113"/>
        <end position="123"/>
    </location>
</feature>
<dbReference type="SMART" id="SM00181">
    <property type="entry name" value="EGF"/>
    <property type="match status" value="2"/>
</dbReference>
<reference evidence="8" key="1">
    <citation type="submission" date="2025-08" db="UniProtKB">
        <authorList>
            <consortium name="RefSeq"/>
        </authorList>
    </citation>
    <scope>IDENTIFICATION</scope>
    <source>
        <tissue evidence="8">Whole sample</tissue>
    </source>
</reference>
<dbReference type="PROSITE" id="PS00010">
    <property type="entry name" value="ASX_HYDROXYL"/>
    <property type="match status" value="1"/>
</dbReference>
<protein>
    <submittedName>
        <fullName evidence="8">Multiple epidermal growth factor-like domains protein 10</fullName>
    </submittedName>
</protein>
<keyword evidence="5" id="KW-0732">Signal</keyword>
<keyword evidence="2" id="KW-0245">EGF-like domain</keyword>
<feature type="chain" id="PRO_5034206004" evidence="5">
    <location>
        <begin position="24"/>
        <end position="221"/>
    </location>
</feature>
<feature type="disulfide bond" evidence="2">
    <location>
        <begin position="134"/>
        <end position="143"/>
    </location>
</feature>
<keyword evidence="4" id="KW-0812">Transmembrane</keyword>
<feature type="domain" description="EGF-like" evidence="6">
    <location>
        <begin position="109"/>
        <end position="144"/>
    </location>
</feature>
<dbReference type="Gene3D" id="2.10.25.10">
    <property type="entry name" value="Laminin"/>
    <property type="match status" value="1"/>
</dbReference>
<organism evidence="7 8">
    <name type="scientific">Crassostrea virginica</name>
    <name type="common">Eastern oyster</name>
    <dbReference type="NCBI Taxonomy" id="6565"/>
    <lineage>
        <taxon>Eukaryota</taxon>
        <taxon>Metazoa</taxon>
        <taxon>Spiralia</taxon>
        <taxon>Lophotrochozoa</taxon>
        <taxon>Mollusca</taxon>
        <taxon>Bivalvia</taxon>
        <taxon>Autobranchia</taxon>
        <taxon>Pteriomorphia</taxon>
        <taxon>Ostreida</taxon>
        <taxon>Ostreoidea</taxon>
        <taxon>Ostreidae</taxon>
        <taxon>Crassostrea</taxon>
    </lineage>
</organism>
<evidence type="ECO:0000256" key="2">
    <source>
        <dbReference type="PROSITE-ProRule" id="PRU00076"/>
    </source>
</evidence>
<keyword evidence="4" id="KW-0472">Membrane</keyword>
<dbReference type="Pfam" id="PF00008">
    <property type="entry name" value="EGF"/>
    <property type="match status" value="1"/>
</dbReference>
<dbReference type="PROSITE" id="PS01186">
    <property type="entry name" value="EGF_2"/>
    <property type="match status" value="1"/>
</dbReference>
<dbReference type="SUPFAM" id="SSF57196">
    <property type="entry name" value="EGF/Laminin"/>
    <property type="match status" value="1"/>
</dbReference>
<evidence type="ECO:0000256" key="4">
    <source>
        <dbReference type="SAM" id="Phobius"/>
    </source>
</evidence>
<dbReference type="InterPro" id="IPR000152">
    <property type="entry name" value="EGF-type_Asp/Asn_hydroxyl_site"/>
</dbReference>
<evidence type="ECO:0000256" key="3">
    <source>
        <dbReference type="SAM" id="MobiDB-lite"/>
    </source>
</evidence>
<proteinExistence type="predicted"/>
<evidence type="ECO:0000256" key="5">
    <source>
        <dbReference type="SAM" id="SignalP"/>
    </source>
</evidence>
<dbReference type="InterPro" id="IPR000742">
    <property type="entry name" value="EGF"/>
</dbReference>
<keyword evidence="4" id="KW-1133">Transmembrane helix</keyword>
<dbReference type="PROSITE" id="PS00022">
    <property type="entry name" value="EGF_1"/>
    <property type="match status" value="1"/>
</dbReference>
<dbReference type="RefSeq" id="XP_022338716.1">
    <property type="nucleotide sequence ID" value="XM_022483008.1"/>
</dbReference>
<name>A0A8B8EGF4_CRAVI</name>
<dbReference type="Proteomes" id="UP000694844">
    <property type="component" value="Chromosome 5"/>
</dbReference>
<evidence type="ECO:0000256" key="1">
    <source>
        <dbReference type="ARBA" id="ARBA00023157"/>
    </source>
</evidence>
<gene>
    <name evidence="8" type="primary">LOC111134169</name>
</gene>
<evidence type="ECO:0000313" key="7">
    <source>
        <dbReference type="Proteomes" id="UP000694844"/>
    </source>
</evidence>
<dbReference type="KEGG" id="cvn:111134169"/>
<evidence type="ECO:0000259" key="6">
    <source>
        <dbReference type="PROSITE" id="PS50026"/>
    </source>
</evidence>
<feature type="transmembrane region" description="Helical" evidence="4">
    <location>
        <begin position="159"/>
        <end position="181"/>
    </location>
</feature>
<dbReference type="AlphaFoldDB" id="A0A8B8EGF4"/>
<feature type="signal peptide" evidence="5">
    <location>
        <begin position="1"/>
        <end position="23"/>
    </location>
</feature>
<keyword evidence="7" id="KW-1185">Reference proteome</keyword>